<reference evidence="6" key="1">
    <citation type="journal article" date="2019" name="Int. J. Syst. Evol. Microbiol.">
        <title>The Global Catalogue of Microorganisms (GCM) 10K type strain sequencing project: providing services to taxonomists for standard genome sequencing and annotation.</title>
        <authorList>
            <consortium name="The Broad Institute Genomics Platform"/>
            <consortium name="The Broad Institute Genome Sequencing Center for Infectious Disease"/>
            <person name="Wu L."/>
            <person name="Ma J."/>
        </authorList>
    </citation>
    <scope>NUCLEOTIDE SEQUENCE [LARGE SCALE GENOMIC DNA]</scope>
    <source>
        <strain evidence="6">JCM 30234</strain>
    </source>
</reference>
<sequence>MTQPFYKDTLTSTDWVSDHKDDRNVQLVEVDVDNTAYETGHIPGAIAWNWTTQLNDQTRRDILNGEQMAELLGNSGITPDTMIILYGDNYNWFAAYAYWQLKMFGHEPVKIMDGGHVKWEQENRTYTTDIPDVTPVTYEPTTLDQSTRAVQPEVAEAVKRSAALVDVRSPQEYSGDVIAPPGMTETAQRGGHIPGAANIPWSQAVNADGTFKSPEELKKLYADHGITPDKEVITYCRIGERAAHTWFALHELLGFQNVRNYDGSWTEWGSMIGVPIEKGNSDL</sequence>
<dbReference type="PROSITE" id="PS00683">
    <property type="entry name" value="RHODANESE_2"/>
    <property type="match status" value="1"/>
</dbReference>
<comment type="catalytic activity">
    <reaction evidence="2">
        <text>thiosulfate + hydrogen cyanide = thiocyanate + sulfite + 2 H(+)</text>
        <dbReference type="Rhea" id="RHEA:16881"/>
        <dbReference type="ChEBI" id="CHEBI:15378"/>
        <dbReference type="ChEBI" id="CHEBI:17359"/>
        <dbReference type="ChEBI" id="CHEBI:18022"/>
        <dbReference type="ChEBI" id="CHEBI:18407"/>
        <dbReference type="ChEBI" id="CHEBI:33542"/>
        <dbReference type="EC" id="2.8.1.1"/>
    </reaction>
</comment>
<name>A0ABW2UVY9_9BACI</name>
<dbReference type="RefSeq" id="WP_382358643.1">
    <property type="nucleotide sequence ID" value="NZ_JBHTGR010000015.1"/>
</dbReference>
<evidence type="ECO:0000313" key="6">
    <source>
        <dbReference type="Proteomes" id="UP001596620"/>
    </source>
</evidence>
<keyword evidence="3 5" id="KW-0808">Transferase</keyword>
<dbReference type="PROSITE" id="PS50206">
    <property type="entry name" value="RHODANESE_3"/>
    <property type="match status" value="2"/>
</dbReference>
<dbReference type="SMART" id="SM00450">
    <property type="entry name" value="RHOD"/>
    <property type="match status" value="2"/>
</dbReference>
<dbReference type="CDD" id="cd01448">
    <property type="entry name" value="TST_Repeat_1"/>
    <property type="match status" value="1"/>
</dbReference>
<evidence type="ECO:0000256" key="3">
    <source>
        <dbReference type="RuleBase" id="RU000507"/>
    </source>
</evidence>
<dbReference type="GO" id="GO:0016740">
    <property type="term" value="F:transferase activity"/>
    <property type="evidence" value="ECO:0007669"/>
    <property type="project" value="UniProtKB-KW"/>
</dbReference>
<evidence type="ECO:0000313" key="5">
    <source>
        <dbReference type="EMBL" id="MFC7747123.1"/>
    </source>
</evidence>
<evidence type="ECO:0000256" key="2">
    <source>
        <dbReference type="ARBA" id="ARBA00047549"/>
    </source>
</evidence>
<keyword evidence="6" id="KW-1185">Reference proteome</keyword>
<dbReference type="Gene3D" id="3.40.250.10">
    <property type="entry name" value="Rhodanese-like domain"/>
    <property type="match status" value="2"/>
</dbReference>
<dbReference type="SUPFAM" id="SSF52821">
    <property type="entry name" value="Rhodanese/Cell cycle control phosphatase"/>
    <property type="match status" value="2"/>
</dbReference>
<dbReference type="PANTHER" id="PTHR43855:SF1">
    <property type="entry name" value="THIOSULFATE SULFURTRANSFERASE"/>
    <property type="match status" value="1"/>
</dbReference>
<evidence type="ECO:0000259" key="4">
    <source>
        <dbReference type="PROSITE" id="PS50206"/>
    </source>
</evidence>
<dbReference type="CDD" id="cd01449">
    <property type="entry name" value="TST_Repeat_2"/>
    <property type="match status" value="1"/>
</dbReference>
<comment type="caution">
    <text evidence="5">The sequence shown here is derived from an EMBL/GenBank/DDBJ whole genome shotgun (WGS) entry which is preliminary data.</text>
</comment>
<dbReference type="EMBL" id="JBHTGR010000015">
    <property type="protein sequence ID" value="MFC7747123.1"/>
    <property type="molecule type" value="Genomic_DNA"/>
</dbReference>
<proteinExistence type="predicted"/>
<dbReference type="Proteomes" id="UP001596620">
    <property type="component" value="Unassembled WGS sequence"/>
</dbReference>
<dbReference type="InterPro" id="IPR051126">
    <property type="entry name" value="Thiosulfate_sulfurtransferase"/>
</dbReference>
<keyword evidence="1" id="KW-0677">Repeat</keyword>
<evidence type="ECO:0000256" key="1">
    <source>
        <dbReference type="ARBA" id="ARBA00022737"/>
    </source>
</evidence>
<gene>
    <name evidence="5" type="ORF">ACFQU8_07720</name>
</gene>
<dbReference type="InterPro" id="IPR001763">
    <property type="entry name" value="Rhodanese-like_dom"/>
</dbReference>
<dbReference type="Pfam" id="PF00581">
    <property type="entry name" value="Rhodanese"/>
    <property type="match status" value="2"/>
</dbReference>
<feature type="domain" description="Rhodanese" evidence="4">
    <location>
        <begin position="158"/>
        <end position="277"/>
    </location>
</feature>
<protein>
    <recommendedName>
        <fullName evidence="3">Sulfurtransferase</fullName>
    </recommendedName>
</protein>
<dbReference type="InterPro" id="IPR036873">
    <property type="entry name" value="Rhodanese-like_dom_sf"/>
</dbReference>
<feature type="domain" description="Rhodanese" evidence="4">
    <location>
        <begin position="21"/>
        <end position="128"/>
    </location>
</feature>
<dbReference type="PANTHER" id="PTHR43855">
    <property type="entry name" value="THIOSULFATE SULFURTRANSFERASE"/>
    <property type="match status" value="1"/>
</dbReference>
<dbReference type="InterPro" id="IPR001307">
    <property type="entry name" value="Thiosulphate_STrfase_CS"/>
</dbReference>
<accession>A0ABW2UVY9</accession>
<organism evidence="5 6">
    <name type="scientific">Lentibacillus kimchii</name>
    <dbReference type="NCBI Taxonomy" id="1542911"/>
    <lineage>
        <taxon>Bacteria</taxon>
        <taxon>Bacillati</taxon>
        <taxon>Bacillota</taxon>
        <taxon>Bacilli</taxon>
        <taxon>Bacillales</taxon>
        <taxon>Bacillaceae</taxon>
        <taxon>Lentibacillus</taxon>
    </lineage>
</organism>